<dbReference type="PANTHER" id="PTHR46014">
    <property type="entry name" value="TETRATRICOPEPTIDE REPEAT PROTEIN 1"/>
    <property type="match status" value="1"/>
</dbReference>
<feature type="compositionally biased region" description="Polar residues" evidence="2">
    <location>
        <begin position="45"/>
        <end position="54"/>
    </location>
</feature>
<feature type="compositionally biased region" description="Low complexity" evidence="2">
    <location>
        <begin position="389"/>
        <end position="410"/>
    </location>
</feature>
<dbReference type="InterPro" id="IPR019734">
    <property type="entry name" value="TPR_rpt"/>
</dbReference>
<feature type="compositionally biased region" description="Polar residues" evidence="2">
    <location>
        <begin position="311"/>
        <end position="342"/>
    </location>
</feature>
<feature type="region of interest" description="Disordered" evidence="2">
    <location>
        <begin position="1"/>
        <end position="77"/>
    </location>
</feature>
<feature type="compositionally biased region" description="Acidic residues" evidence="2">
    <location>
        <begin position="55"/>
        <end position="77"/>
    </location>
</feature>
<protein>
    <recommendedName>
        <fullName evidence="4">Tetratricopeptide repeat protein</fullName>
    </recommendedName>
</protein>
<organism evidence="3">
    <name type="scientific">Timema tahoe</name>
    <dbReference type="NCBI Taxonomy" id="61484"/>
    <lineage>
        <taxon>Eukaryota</taxon>
        <taxon>Metazoa</taxon>
        <taxon>Ecdysozoa</taxon>
        <taxon>Arthropoda</taxon>
        <taxon>Hexapoda</taxon>
        <taxon>Insecta</taxon>
        <taxon>Pterygota</taxon>
        <taxon>Neoptera</taxon>
        <taxon>Polyneoptera</taxon>
        <taxon>Phasmatodea</taxon>
        <taxon>Timematodea</taxon>
        <taxon>Timematoidea</taxon>
        <taxon>Timematidae</taxon>
        <taxon>Timema</taxon>
    </lineage>
</organism>
<dbReference type="PROSITE" id="PS50005">
    <property type="entry name" value="TPR"/>
    <property type="match status" value="1"/>
</dbReference>
<feature type="compositionally biased region" description="Basic and acidic residues" evidence="2">
    <location>
        <begin position="344"/>
        <end position="353"/>
    </location>
</feature>
<dbReference type="SUPFAM" id="SSF48452">
    <property type="entry name" value="TPR-like"/>
    <property type="match status" value="1"/>
</dbReference>
<evidence type="ECO:0000256" key="2">
    <source>
        <dbReference type="SAM" id="MobiDB-lite"/>
    </source>
</evidence>
<proteinExistence type="predicted"/>
<dbReference type="SMART" id="SM00028">
    <property type="entry name" value="TPR"/>
    <property type="match status" value="3"/>
</dbReference>
<feature type="region of interest" description="Disordered" evidence="2">
    <location>
        <begin position="371"/>
        <end position="410"/>
    </location>
</feature>
<feature type="compositionally biased region" description="Basic and acidic residues" evidence="2">
    <location>
        <begin position="32"/>
        <end position="44"/>
    </location>
</feature>
<keyword evidence="1" id="KW-0802">TPR repeat</keyword>
<accession>A0A7R9FFX4</accession>
<dbReference type="InterPro" id="IPR011990">
    <property type="entry name" value="TPR-like_helical_dom_sf"/>
</dbReference>
<name>A0A7R9FFX4_9NEOP</name>
<feature type="region of interest" description="Disordered" evidence="2">
    <location>
        <begin position="294"/>
        <end position="353"/>
    </location>
</feature>
<feature type="repeat" description="TPR" evidence="1">
    <location>
        <begin position="172"/>
        <end position="205"/>
    </location>
</feature>
<sequence>MEGSSKEKSSIPSNEKIIEEITDKLSGSAIDESARNEKFEDSNTKPKTQPSTSEDFIEGLDKSEDEDETTNNDDYIDEVLKDSEVTYSDEDRQRLRSKAQHYKTVGNNQFKSGEYKESALSYTLALRTCPLAFHEDRAVLFANRAATKMKLILYKSGIEDCSKSIELKPDYLKAYHRRAQMYEQLQKLDEALADFQKILELDPSHKEAMIATKRLPPMIEERNEKLKTEMLELRALATPCEFGDQEDKLLRAQIILGVNSQSIKQHLLREDTTLNKVVEYCKSVELADKNLKTIEDGGRSSQSDIFKVSRKTTTPQPSQVQNQCHLQKAGQSRSRNNLQQTEPLRPDPKENLDKLKDLGNLILRPFGLSTENFKLNQDPNTGGYSVNFQQQQQQPPQQPNPQQNQRPHPQ</sequence>
<reference evidence="3" key="1">
    <citation type="submission" date="2020-11" db="EMBL/GenBank/DDBJ databases">
        <authorList>
            <person name="Tran Van P."/>
        </authorList>
    </citation>
    <scope>NUCLEOTIDE SEQUENCE</scope>
</reference>
<dbReference type="InterPro" id="IPR052769">
    <property type="entry name" value="TPR_domain_protein"/>
</dbReference>
<evidence type="ECO:0000256" key="1">
    <source>
        <dbReference type="PROSITE-ProRule" id="PRU00339"/>
    </source>
</evidence>
<dbReference type="EMBL" id="OE000208">
    <property type="protein sequence ID" value="CAD7452890.1"/>
    <property type="molecule type" value="Genomic_DNA"/>
</dbReference>
<feature type="compositionally biased region" description="Polar residues" evidence="2">
    <location>
        <begin position="371"/>
        <end position="388"/>
    </location>
</feature>
<dbReference type="PANTHER" id="PTHR46014:SF1">
    <property type="entry name" value="TETRATRICOPEPTIDE REPEAT PROTEIN 1"/>
    <property type="match status" value="1"/>
</dbReference>
<dbReference type="PROSITE" id="PS50293">
    <property type="entry name" value="TPR_REGION"/>
    <property type="match status" value="1"/>
</dbReference>
<evidence type="ECO:0008006" key="4">
    <source>
        <dbReference type="Google" id="ProtNLM"/>
    </source>
</evidence>
<dbReference type="Gene3D" id="1.25.40.10">
    <property type="entry name" value="Tetratricopeptide repeat domain"/>
    <property type="match status" value="1"/>
</dbReference>
<evidence type="ECO:0000313" key="3">
    <source>
        <dbReference type="EMBL" id="CAD7452890.1"/>
    </source>
</evidence>
<gene>
    <name evidence="3" type="ORF">TTEB3V08_LOCUS1052</name>
</gene>
<dbReference type="AlphaFoldDB" id="A0A7R9FFX4"/>
<dbReference type="Pfam" id="PF00515">
    <property type="entry name" value="TPR_1"/>
    <property type="match status" value="1"/>
</dbReference>